<protein>
    <submittedName>
        <fullName evidence="1">Uncharacterized protein</fullName>
    </submittedName>
</protein>
<dbReference type="EMBL" id="VSSQ01046180">
    <property type="protein sequence ID" value="MPN00139.1"/>
    <property type="molecule type" value="Genomic_DNA"/>
</dbReference>
<name>A0A645EG91_9ZZZZ</name>
<sequence length="111" mass="11326">MNADGLYGGLKIAIPGTLYPGFQDDGFSSISLASVGNGMVAVFGGDLDNAVRVSLAQTVCSGITPDVRGSIECVTGSFQGSRSGSTVVSGSVTAYVYYGGTHIVYGKRFSL</sequence>
<organism evidence="1">
    <name type="scientific">bioreactor metagenome</name>
    <dbReference type="NCBI Taxonomy" id="1076179"/>
    <lineage>
        <taxon>unclassified sequences</taxon>
        <taxon>metagenomes</taxon>
        <taxon>ecological metagenomes</taxon>
    </lineage>
</organism>
<evidence type="ECO:0000313" key="1">
    <source>
        <dbReference type="EMBL" id="MPN00139.1"/>
    </source>
</evidence>
<accession>A0A645EG91</accession>
<gene>
    <name evidence="1" type="ORF">SDC9_147333</name>
</gene>
<proteinExistence type="predicted"/>
<dbReference type="AlphaFoldDB" id="A0A645EG91"/>
<comment type="caution">
    <text evidence="1">The sequence shown here is derived from an EMBL/GenBank/DDBJ whole genome shotgun (WGS) entry which is preliminary data.</text>
</comment>
<reference evidence="1" key="1">
    <citation type="submission" date="2019-08" db="EMBL/GenBank/DDBJ databases">
        <authorList>
            <person name="Kucharzyk K."/>
            <person name="Murdoch R.W."/>
            <person name="Higgins S."/>
            <person name="Loffler F."/>
        </authorList>
    </citation>
    <scope>NUCLEOTIDE SEQUENCE</scope>
</reference>